<keyword evidence="6" id="KW-0732">Signal</keyword>
<dbReference type="PANTHER" id="PTHR33405">
    <property type="entry name" value="PROTEIN FLX-LIKE 2"/>
    <property type="match status" value="1"/>
</dbReference>
<evidence type="ECO:0000256" key="3">
    <source>
        <dbReference type="ARBA" id="ARBA00022782"/>
    </source>
</evidence>
<dbReference type="PANTHER" id="PTHR33405:SF17">
    <property type="entry name" value="PROTEIN FLC EXPRESSOR"/>
    <property type="match status" value="1"/>
</dbReference>
<dbReference type="GO" id="GO:0009908">
    <property type="term" value="P:flower development"/>
    <property type="evidence" value="ECO:0007669"/>
    <property type="project" value="UniProtKB-KW"/>
</dbReference>
<evidence type="ECO:0000313" key="7">
    <source>
        <dbReference type="EMBL" id="WVY94175.1"/>
    </source>
</evidence>
<evidence type="ECO:0000313" key="8">
    <source>
        <dbReference type="Proteomes" id="UP001374535"/>
    </source>
</evidence>
<evidence type="ECO:0000256" key="6">
    <source>
        <dbReference type="SAM" id="SignalP"/>
    </source>
</evidence>
<dbReference type="InterPro" id="IPR040353">
    <property type="entry name" value="FLX/FLX-like"/>
</dbReference>
<keyword evidence="8" id="KW-1185">Reference proteome</keyword>
<evidence type="ECO:0000256" key="4">
    <source>
        <dbReference type="ARBA" id="ARBA00023054"/>
    </source>
</evidence>
<evidence type="ECO:0000256" key="2">
    <source>
        <dbReference type="ARBA" id="ARBA00022473"/>
    </source>
</evidence>
<dbReference type="EMBL" id="CP144691">
    <property type="protein sequence ID" value="WVY94175.1"/>
    <property type="molecule type" value="Genomic_DNA"/>
</dbReference>
<dbReference type="Proteomes" id="UP001374535">
    <property type="component" value="Chromosome 10"/>
</dbReference>
<evidence type="ECO:0000256" key="1">
    <source>
        <dbReference type="ARBA" id="ARBA00005405"/>
    </source>
</evidence>
<comment type="similarity">
    <text evidence="1">Belongs to the FLX family.</text>
</comment>
<keyword evidence="3" id="KW-0221">Differentiation</keyword>
<dbReference type="GO" id="GO:0030154">
    <property type="term" value="P:cell differentiation"/>
    <property type="evidence" value="ECO:0007669"/>
    <property type="project" value="UniProtKB-KW"/>
</dbReference>
<keyword evidence="5" id="KW-0287">Flowering</keyword>
<keyword evidence="2" id="KW-0217">Developmental protein</keyword>
<evidence type="ECO:0000256" key="5">
    <source>
        <dbReference type="ARBA" id="ARBA00023089"/>
    </source>
</evidence>
<sequence length="128" mass="13851">MAGRKHGPSSFTRLAHSSFVVAVCALEDCVDKRHHEIQNLITDNQCLTGIHVALNQNLAATQDELCRLSATAVKVKAERDGEVCVVAAVSTELDQVWVDVQELAAAKKGLAAHLQTVDRDLERTHIGA</sequence>
<proteinExistence type="inferred from homology"/>
<feature type="chain" id="PRO_5042821264" evidence="6">
    <location>
        <begin position="26"/>
        <end position="128"/>
    </location>
</feature>
<name>A0AAQ3MNI9_VIGMU</name>
<protein>
    <submittedName>
        <fullName evidence="7">Uncharacterized protein</fullName>
    </submittedName>
</protein>
<reference evidence="7 8" key="1">
    <citation type="journal article" date="2023" name="Life. Sci Alliance">
        <title>Evolutionary insights into 3D genome organization and epigenetic landscape of Vigna mungo.</title>
        <authorList>
            <person name="Junaid A."/>
            <person name="Singh B."/>
            <person name="Bhatia S."/>
        </authorList>
    </citation>
    <scope>NUCLEOTIDE SEQUENCE [LARGE SCALE GENOMIC DNA]</scope>
    <source>
        <strain evidence="7">Urdbean</strain>
    </source>
</reference>
<gene>
    <name evidence="7" type="ORF">V8G54_033263</name>
</gene>
<keyword evidence="4" id="KW-0175">Coiled coil</keyword>
<accession>A0AAQ3MNI9</accession>
<organism evidence="7 8">
    <name type="scientific">Vigna mungo</name>
    <name type="common">Black gram</name>
    <name type="synonym">Phaseolus mungo</name>
    <dbReference type="NCBI Taxonomy" id="3915"/>
    <lineage>
        <taxon>Eukaryota</taxon>
        <taxon>Viridiplantae</taxon>
        <taxon>Streptophyta</taxon>
        <taxon>Embryophyta</taxon>
        <taxon>Tracheophyta</taxon>
        <taxon>Spermatophyta</taxon>
        <taxon>Magnoliopsida</taxon>
        <taxon>eudicotyledons</taxon>
        <taxon>Gunneridae</taxon>
        <taxon>Pentapetalae</taxon>
        <taxon>rosids</taxon>
        <taxon>fabids</taxon>
        <taxon>Fabales</taxon>
        <taxon>Fabaceae</taxon>
        <taxon>Papilionoideae</taxon>
        <taxon>50 kb inversion clade</taxon>
        <taxon>NPAAA clade</taxon>
        <taxon>indigoferoid/millettioid clade</taxon>
        <taxon>Phaseoleae</taxon>
        <taxon>Vigna</taxon>
    </lineage>
</organism>
<feature type="signal peptide" evidence="6">
    <location>
        <begin position="1"/>
        <end position="25"/>
    </location>
</feature>
<dbReference type="AlphaFoldDB" id="A0AAQ3MNI9"/>